<dbReference type="EMBL" id="FWWY01000001">
    <property type="protein sequence ID" value="SMC04444.1"/>
    <property type="molecule type" value="Genomic_DNA"/>
</dbReference>
<sequence>MKKAIGMVLVASIGVMAAGCGASPTQSTASGTFTTIDESHGITVGAPLNPFNSNGNNWLSFDQMQLGWSANSATNPNAFYPGLAEKWTISNGGRTVTVWLQKDAKWSNGKPVTAEDVKASMAAAFTQGNAQAFYLGSVKIISPTEIQFNQVPGQNYNLFFNNLMQQPIIPSFEYDKVLGPNIWTIINESLYTGSNPAKKALASKAETELTNLGKKVAAFSPAKDISAGPFVLKNLNPGEALLVKNPDFYDAQNIHVKQVVFRNYTGNQQIWNYLIAGQLDMAPFTAMPTNILNQILKTKGNQKVVAPAYVAAALAFNQGIYPYGIPNVRYALAHIINRQAVQKVAEPVVGTVSKYSDGMVDAATEKWLTPAQIKQLNPYNYNLTEATHELEKAGFKKVNGQWMMPNGKPWTATIYTVNGFSDWIEAAKVISSEMTAFGIPTQPAIVSSYSEYLKNIALDKYAIGFWLNALGPEAYPTFQRIWGSDDGYNVVGGQLVHYPYSNKTEGNWLDAPRTVKLPNGQVIDPGRLTYALNNLTPSEQRPIVQKLALAANVSLPMITLWNYINVQFINTNRFTDFPVNNPGLLNNPPGVWMMEGYVKPK</sequence>
<feature type="domain" description="Solute-binding protein family 5" evidence="5">
    <location>
        <begin position="79"/>
        <end position="479"/>
    </location>
</feature>
<keyword evidence="7" id="KW-1185">Reference proteome</keyword>
<proteinExistence type="inferred from homology"/>
<evidence type="ECO:0000256" key="2">
    <source>
        <dbReference type="ARBA" id="ARBA00022448"/>
    </source>
</evidence>
<dbReference type="OrthoDB" id="9801912at2"/>
<keyword evidence="2" id="KW-0813">Transport</keyword>
<evidence type="ECO:0000256" key="4">
    <source>
        <dbReference type="SAM" id="SignalP"/>
    </source>
</evidence>
<dbReference type="InterPro" id="IPR039424">
    <property type="entry name" value="SBP_5"/>
</dbReference>
<dbReference type="GO" id="GO:0015833">
    <property type="term" value="P:peptide transport"/>
    <property type="evidence" value="ECO:0007669"/>
    <property type="project" value="TreeGrafter"/>
</dbReference>
<reference evidence="7" key="1">
    <citation type="submission" date="2017-04" db="EMBL/GenBank/DDBJ databases">
        <authorList>
            <person name="Varghese N."/>
            <person name="Submissions S."/>
        </authorList>
    </citation>
    <scope>NUCLEOTIDE SEQUENCE [LARGE SCALE GENOMIC DNA]</scope>
    <source>
        <strain evidence="7">DSM 9293</strain>
    </source>
</reference>
<dbReference type="GO" id="GO:1904680">
    <property type="term" value="F:peptide transmembrane transporter activity"/>
    <property type="evidence" value="ECO:0007669"/>
    <property type="project" value="TreeGrafter"/>
</dbReference>
<name>A0A1W1WDS4_SULTA</name>
<evidence type="ECO:0000256" key="3">
    <source>
        <dbReference type="ARBA" id="ARBA00022729"/>
    </source>
</evidence>
<accession>A0A1W1WDS4</accession>
<organism evidence="6 7">
    <name type="scientific">Sulfobacillus thermosulfidooxidans (strain DSM 9293 / VKM B-1269 / AT-1)</name>
    <dbReference type="NCBI Taxonomy" id="929705"/>
    <lineage>
        <taxon>Bacteria</taxon>
        <taxon>Bacillati</taxon>
        <taxon>Bacillota</taxon>
        <taxon>Clostridia</taxon>
        <taxon>Eubacteriales</taxon>
        <taxon>Clostridiales Family XVII. Incertae Sedis</taxon>
        <taxon>Sulfobacillus</taxon>
    </lineage>
</organism>
<evidence type="ECO:0000259" key="5">
    <source>
        <dbReference type="Pfam" id="PF00496"/>
    </source>
</evidence>
<dbReference type="SUPFAM" id="SSF53850">
    <property type="entry name" value="Periplasmic binding protein-like II"/>
    <property type="match status" value="1"/>
</dbReference>
<dbReference type="AlphaFoldDB" id="A0A1W1WDS4"/>
<keyword evidence="3 4" id="KW-0732">Signal</keyword>
<feature type="chain" id="PRO_5038880529" evidence="4">
    <location>
        <begin position="18"/>
        <end position="601"/>
    </location>
</feature>
<dbReference type="PANTHER" id="PTHR30290:SF9">
    <property type="entry name" value="OLIGOPEPTIDE-BINDING PROTEIN APPA"/>
    <property type="match status" value="1"/>
</dbReference>
<dbReference type="RefSeq" id="WP_084661256.1">
    <property type="nucleotide sequence ID" value="NZ_FWWY01000001.1"/>
</dbReference>
<dbReference type="Gene3D" id="3.10.105.10">
    <property type="entry name" value="Dipeptide-binding Protein, Domain 3"/>
    <property type="match status" value="1"/>
</dbReference>
<dbReference type="Proteomes" id="UP000192660">
    <property type="component" value="Unassembled WGS sequence"/>
</dbReference>
<evidence type="ECO:0000256" key="1">
    <source>
        <dbReference type="ARBA" id="ARBA00005695"/>
    </source>
</evidence>
<dbReference type="PROSITE" id="PS51257">
    <property type="entry name" value="PROKAR_LIPOPROTEIN"/>
    <property type="match status" value="1"/>
</dbReference>
<evidence type="ECO:0000313" key="7">
    <source>
        <dbReference type="Proteomes" id="UP000192660"/>
    </source>
</evidence>
<gene>
    <name evidence="6" type="ORF">SAMN00768000_1660</name>
</gene>
<dbReference type="Gene3D" id="3.40.190.10">
    <property type="entry name" value="Periplasmic binding protein-like II"/>
    <property type="match status" value="1"/>
</dbReference>
<comment type="similarity">
    <text evidence="1">Belongs to the bacterial solute-binding protein 5 family.</text>
</comment>
<dbReference type="Pfam" id="PF00496">
    <property type="entry name" value="SBP_bac_5"/>
    <property type="match status" value="1"/>
</dbReference>
<dbReference type="InterPro" id="IPR000914">
    <property type="entry name" value="SBP_5_dom"/>
</dbReference>
<dbReference type="PANTHER" id="PTHR30290">
    <property type="entry name" value="PERIPLASMIC BINDING COMPONENT OF ABC TRANSPORTER"/>
    <property type="match status" value="1"/>
</dbReference>
<protein>
    <submittedName>
        <fullName evidence="6">Peptide/nickel transport system substrate-binding protein</fullName>
    </submittedName>
</protein>
<evidence type="ECO:0000313" key="6">
    <source>
        <dbReference type="EMBL" id="SMC04444.1"/>
    </source>
</evidence>
<feature type="signal peptide" evidence="4">
    <location>
        <begin position="1"/>
        <end position="17"/>
    </location>
</feature>